<dbReference type="PANTHER" id="PTHR13696:SF52">
    <property type="entry name" value="PARA FAMILY PROTEIN CT_582"/>
    <property type="match status" value="1"/>
</dbReference>
<evidence type="ECO:0000313" key="3">
    <source>
        <dbReference type="EMBL" id="MBD2152653.1"/>
    </source>
</evidence>
<dbReference type="EMBL" id="JACJPY010000128">
    <property type="protein sequence ID" value="MBD2152653.1"/>
    <property type="molecule type" value="Genomic_DNA"/>
</dbReference>
<evidence type="ECO:0000259" key="2">
    <source>
        <dbReference type="Pfam" id="PF13614"/>
    </source>
</evidence>
<dbReference type="InterPro" id="IPR050678">
    <property type="entry name" value="DNA_Partitioning_ATPase"/>
</dbReference>
<accession>A0A926UXC0</accession>
<dbReference type="RefSeq" id="WP_190353118.1">
    <property type="nucleotide sequence ID" value="NZ_JACJPY010000128.1"/>
</dbReference>
<dbReference type="Gene3D" id="3.40.50.300">
    <property type="entry name" value="P-loop containing nucleotide triphosphate hydrolases"/>
    <property type="match status" value="1"/>
</dbReference>
<reference evidence="3" key="2">
    <citation type="submission" date="2020-08" db="EMBL/GenBank/DDBJ databases">
        <authorList>
            <person name="Chen M."/>
            <person name="Teng W."/>
            <person name="Zhao L."/>
            <person name="Hu C."/>
            <person name="Zhou Y."/>
            <person name="Han B."/>
            <person name="Song L."/>
            <person name="Shu W."/>
        </authorList>
    </citation>
    <scope>NUCLEOTIDE SEQUENCE</scope>
    <source>
        <strain evidence="3">FACHB-1277</strain>
    </source>
</reference>
<dbReference type="CDD" id="cd02042">
    <property type="entry name" value="ParAB_family"/>
    <property type="match status" value="1"/>
</dbReference>
<keyword evidence="4" id="KW-1185">Reference proteome</keyword>
<dbReference type="PANTHER" id="PTHR13696">
    <property type="entry name" value="P-LOOP CONTAINING NUCLEOSIDE TRIPHOSPHATE HYDROLASE"/>
    <property type="match status" value="1"/>
</dbReference>
<dbReference type="SUPFAM" id="SSF52540">
    <property type="entry name" value="P-loop containing nucleoside triphosphate hydrolases"/>
    <property type="match status" value="1"/>
</dbReference>
<evidence type="ECO:0000256" key="1">
    <source>
        <dbReference type="ARBA" id="ARBA00006976"/>
    </source>
</evidence>
<dbReference type="Proteomes" id="UP000631421">
    <property type="component" value="Unassembled WGS sequence"/>
</dbReference>
<evidence type="ECO:0000313" key="4">
    <source>
        <dbReference type="Proteomes" id="UP000631421"/>
    </source>
</evidence>
<dbReference type="Pfam" id="PF13614">
    <property type="entry name" value="AAA_31"/>
    <property type="match status" value="1"/>
</dbReference>
<reference evidence="3" key="1">
    <citation type="journal article" date="2015" name="ISME J.">
        <title>Draft Genome Sequence of Streptomyces incarnatus NRRL8089, which Produces the Nucleoside Antibiotic Sinefungin.</title>
        <authorList>
            <person name="Oshima K."/>
            <person name="Hattori M."/>
            <person name="Shimizu H."/>
            <person name="Fukuda K."/>
            <person name="Nemoto M."/>
            <person name="Inagaki K."/>
            <person name="Tamura T."/>
        </authorList>
    </citation>
    <scope>NUCLEOTIDE SEQUENCE</scope>
    <source>
        <strain evidence="3">FACHB-1277</strain>
    </source>
</reference>
<dbReference type="AlphaFoldDB" id="A0A926UXC0"/>
<dbReference type="InterPro" id="IPR025669">
    <property type="entry name" value="AAA_dom"/>
</dbReference>
<proteinExistence type="inferred from homology"/>
<name>A0A926UXC0_9CYAN</name>
<sequence>MTKIIALFNQSGGVGKTSLTMNLGYQLAQRDRKVLLVDMDPQSSLTSFLGLDIYQLDKTIYQSITQYESLPIHHNIHGMDLVPSNIQLSAAEMELVLAEFREVRLKDAIATVQEQYDFILIDCPPSLAILSYISLIAATHVLVPIQTHYKSLVGCNLLLETVARVRQRANRNLKVAGFIPTMHEGQTLQAKTSLSTIQTQLSSIATVYSPIPRTIAFPDSAQMHEPLALHSPKHPVIDILNQITDSLEII</sequence>
<protein>
    <submittedName>
        <fullName evidence="3">ParA family protein</fullName>
    </submittedName>
</protein>
<dbReference type="FunFam" id="3.40.50.300:FF:000285">
    <property type="entry name" value="Sporulation initiation inhibitor Soj"/>
    <property type="match status" value="1"/>
</dbReference>
<comment type="caution">
    <text evidence="3">The sequence shown here is derived from an EMBL/GenBank/DDBJ whole genome shotgun (WGS) entry which is preliminary data.</text>
</comment>
<comment type="similarity">
    <text evidence="1">Belongs to the ParA family.</text>
</comment>
<organism evidence="3 4">
    <name type="scientific">Pseudanabaena cinerea FACHB-1277</name>
    <dbReference type="NCBI Taxonomy" id="2949581"/>
    <lineage>
        <taxon>Bacteria</taxon>
        <taxon>Bacillati</taxon>
        <taxon>Cyanobacteriota</taxon>
        <taxon>Cyanophyceae</taxon>
        <taxon>Pseudanabaenales</taxon>
        <taxon>Pseudanabaenaceae</taxon>
        <taxon>Pseudanabaena</taxon>
        <taxon>Pseudanabaena cinerea</taxon>
    </lineage>
</organism>
<dbReference type="InterPro" id="IPR027417">
    <property type="entry name" value="P-loop_NTPase"/>
</dbReference>
<gene>
    <name evidence="3" type="ORF">H6F44_21390</name>
</gene>
<feature type="domain" description="AAA" evidence="2">
    <location>
        <begin position="2"/>
        <end position="175"/>
    </location>
</feature>